<proteinExistence type="predicted"/>
<evidence type="ECO:0000313" key="5">
    <source>
        <dbReference type="Proteomes" id="UP000250235"/>
    </source>
</evidence>
<keyword evidence="5" id="KW-1185">Reference proteome</keyword>
<feature type="compositionally biased region" description="Low complexity" evidence="3">
    <location>
        <begin position="1"/>
        <end position="38"/>
    </location>
</feature>
<dbReference type="PANTHER" id="PTHR33172">
    <property type="entry name" value="OS08G0516900 PROTEIN"/>
    <property type="match status" value="1"/>
</dbReference>
<evidence type="ECO:0000256" key="3">
    <source>
        <dbReference type="SAM" id="MobiDB-lite"/>
    </source>
</evidence>
<dbReference type="AlphaFoldDB" id="A0A2Z7CLP0"/>
<dbReference type="PANTHER" id="PTHR33172:SF103">
    <property type="entry name" value="PROTEIN OXIDATIVE STRESS 3"/>
    <property type="match status" value="1"/>
</dbReference>
<feature type="non-terminal residue" evidence="4">
    <location>
        <position position="1"/>
    </location>
</feature>
<organism evidence="4 5">
    <name type="scientific">Dorcoceras hygrometricum</name>
    <dbReference type="NCBI Taxonomy" id="472368"/>
    <lineage>
        <taxon>Eukaryota</taxon>
        <taxon>Viridiplantae</taxon>
        <taxon>Streptophyta</taxon>
        <taxon>Embryophyta</taxon>
        <taxon>Tracheophyta</taxon>
        <taxon>Spermatophyta</taxon>
        <taxon>Magnoliopsida</taxon>
        <taxon>eudicotyledons</taxon>
        <taxon>Gunneridae</taxon>
        <taxon>Pentapetalae</taxon>
        <taxon>asterids</taxon>
        <taxon>lamiids</taxon>
        <taxon>Lamiales</taxon>
        <taxon>Gesneriaceae</taxon>
        <taxon>Didymocarpoideae</taxon>
        <taxon>Trichosporeae</taxon>
        <taxon>Loxocarpinae</taxon>
        <taxon>Dorcoceras</taxon>
    </lineage>
</organism>
<sequence>SMESSFSSMDDSVESSSSLSSELADDASSPSSSSDSSPQLGPLFELAELMSQLPIKRGLSKYYHGKSQTFGSLASVKSLEDLAKKESSYIERMKSCKSYGGNLNHHKFGPKATITKKCPRTSFSPSLGTKVGTNMVINCKN</sequence>
<evidence type="ECO:0000256" key="1">
    <source>
        <dbReference type="ARBA" id="ARBA00004123"/>
    </source>
</evidence>
<dbReference type="EMBL" id="KQ994515">
    <property type="protein sequence ID" value="KZV48001.1"/>
    <property type="molecule type" value="Genomic_DNA"/>
</dbReference>
<dbReference type="GO" id="GO:0006950">
    <property type="term" value="P:response to stress"/>
    <property type="evidence" value="ECO:0007669"/>
    <property type="project" value="UniProtKB-ARBA"/>
</dbReference>
<reference evidence="4 5" key="1">
    <citation type="journal article" date="2015" name="Proc. Natl. Acad. Sci. U.S.A.">
        <title>The resurrection genome of Boea hygrometrica: A blueprint for survival of dehydration.</title>
        <authorList>
            <person name="Xiao L."/>
            <person name="Yang G."/>
            <person name="Zhang L."/>
            <person name="Yang X."/>
            <person name="Zhao S."/>
            <person name="Ji Z."/>
            <person name="Zhou Q."/>
            <person name="Hu M."/>
            <person name="Wang Y."/>
            <person name="Chen M."/>
            <person name="Xu Y."/>
            <person name="Jin H."/>
            <person name="Xiao X."/>
            <person name="Hu G."/>
            <person name="Bao F."/>
            <person name="Hu Y."/>
            <person name="Wan P."/>
            <person name="Li L."/>
            <person name="Deng X."/>
            <person name="Kuang T."/>
            <person name="Xiang C."/>
            <person name="Zhu J.K."/>
            <person name="Oliver M.J."/>
            <person name="He Y."/>
        </authorList>
    </citation>
    <scope>NUCLEOTIDE SEQUENCE [LARGE SCALE GENOMIC DNA]</scope>
    <source>
        <strain evidence="5">cv. XS01</strain>
    </source>
</reference>
<protein>
    <submittedName>
        <fullName evidence="4">Oxidative stress 3 isoform 1</fullName>
    </submittedName>
</protein>
<dbReference type="InterPro" id="IPR051992">
    <property type="entry name" value="OxStress_Response_Reg"/>
</dbReference>
<evidence type="ECO:0000256" key="2">
    <source>
        <dbReference type="ARBA" id="ARBA00023242"/>
    </source>
</evidence>
<keyword evidence="2" id="KW-0539">Nucleus</keyword>
<feature type="region of interest" description="Disordered" evidence="3">
    <location>
        <begin position="1"/>
        <end position="40"/>
    </location>
</feature>
<dbReference type="Proteomes" id="UP000250235">
    <property type="component" value="Unassembled WGS sequence"/>
</dbReference>
<accession>A0A2Z7CLP0</accession>
<name>A0A2Z7CLP0_9LAMI</name>
<gene>
    <name evidence="4" type="ORF">F511_34017</name>
</gene>
<dbReference type="GO" id="GO:0005634">
    <property type="term" value="C:nucleus"/>
    <property type="evidence" value="ECO:0007669"/>
    <property type="project" value="UniProtKB-SubCell"/>
</dbReference>
<comment type="subcellular location">
    <subcellularLocation>
        <location evidence="1">Nucleus</location>
    </subcellularLocation>
</comment>
<evidence type="ECO:0000313" key="4">
    <source>
        <dbReference type="EMBL" id="KZV48001.1"/>
    </source>
</evidence>
<dbReference type="OrthoDB" id="694201at2759"/>